<gene>
    <name evidence="3" type="ORF">G2W53_039330</name>
</gene>
<dbReference type="SUPFAM" id="SSF49562">
    <property type="entry name" value="C2 domain (Calcium/lipid-binding domain, CaLB)"/>
    <property type="match status" value="1"/>
</dbReference>
<reference evidence="3" key="1">
    <citation type="submission" date="2020-09" db="EMBL/GenBank/DDBJ databases">
        <title>Genome-Enabled Discovery of Anthraquinone Biosynthesis in Senna tora.</title>
        <authorList>
            <person name="Kang S.-H."/>
            <person name="Pandey R.P."/>
            <person name="Lee C.-M."/>
            <person name="Sim J.-S."/>
            <person name="Jeong J.-T."/>
            <person name="Choi B.-S."/>
            <person name="Jung M."/>
            <person name="Ginzburg D."/>
            <person name="Zhao K."/>
            <person name="Won S.Y."/>
            <person name="Oh T.-J."/>
            <person name="Yu Y."/>
            <person name="Kim N.-H."/>
            <person name="Lee O.R."/>
            <person name="Lee T.-H."/>
            <person name="Bashyal P."/>
            <person name="Kim T.-S."/>
            <person name="Lee W.-H."/>
            <person name="Kawkins C."/>
            <person name="Kim C.-K."/>
            <person name="Kim J.S."/>
            <person name="Ahn B.O."/>
            <person name="Rhee S.Y."/>
            <person name="Sohng J.K."/>
        </authorList>
    </citation>
    <scope>NUCLEOTIDE SEQUENCE</scope>
    <source>
        <tissue evidence="3">Leaf</tissue>
    </source>
</reference>
<comment type="caution">
    <text evidence="3">The sequence shown here is derived from an EMBL/GenBank/DDBJ whole genome shotgun (WGS) entry which is preliminary data.</text>
</comment>
<dbReference type="PROSITE" id="PS50004">
    <property type="entry name" value="C2"/>
    <property type="match status" value="1"/>
</dbReference>
<feature type="region of interest" description="Disordered" evidence="1">
    <location>
        <begin position="165"/>
        <end position="279"/>
    </location>
</feature>
<dbReference type="InterPro" id="IPR044750">
    <property type="entry name" value="C2_SRC2/BAP"/>
</dbReference>
<evidence type="ECO:0000256" key="1">
    <source>
        <dbReference type="SAM" id="MobiDB-lite"/>
    </source>
</evidence>
<feature type="compositionally biased region" description="Low complexity" evidence="1">
    <location>
        <begin position="223"/>
        <end position="235"/>
    </location>
</feature>
<feature type="region of interest" description="Disordered" evidence="1">
    <location>
        <begin position="438"/>
        <end position="469"/>
    </location>
</feature>
<evidence type="ECO:0000259" key="2">
    <source>
        <dbReference type="PROSITE" id="PS50004"/>
    </source>
</evidence>
<dbReference type="InterPro" id="IPR035892">
    <property type="entry name" value="C2_domain_sf"/>
</dbReference>
<dbReference type="PANTHER" id="PTHR32246:SF143">
    <property type="entry name" value="CALCIUM-DEPENDENT LIPID-BINDING (CALB DOMAIN) FAMILY PROTEIN"/>
    <property type="match status" value="1"/>
</dbReference>
<evidence type="ECO:0000313" key="3">
    <source>
        <dbReference type="EMBL" id="KAF7807169.1"/>
    </source>
</evidence>
<organism evidence="3 4">
    <name type="scientific">Senna tora</name>
    <dbReference type="NCBI Taxonomy" id="362788"/>
    <lineage>
        <taxon>Eukaryota</taxon>
        <taxon>Viridiplantae</taxon>
        <taxon>Streptophyta</taxon>
        <taxon>Embryophyta</taxon>
        <taxon>Tracheophyta</taxon>
        <taxon>Spermatophyta</taxon>
        <taxon>Magnoliopsida</taxon>
        <taxon>eudicotyledons</taxon>
        <taxon>Gunneridae</taxon>
        <taxon>Pentapetalae</taxon>
        <taxon>rosids</taxon>
        <taxon>fabids</taxon>
        <taxon>Fabales</taxon>
        <taxon>Fabaceae</taxon>
        <taxon>Caesalpinioideae</taxon>
        <taxon>Cassia clade</taxon>
        <taxon>Senna</taxon>
    </lineage>
</organism>
<feature type="compositionally biased region" description="Low complexity" evidence="1">
    <location>
        <begin position="266"/>
        <end position="279"/>
    </location>
</feature>
<dbReference type="OrthoDB" id="1909968at2759"/>
<dbReference type="AlphaFoldDB" id="A0A834W7V7"/>
<dbReference type="Gene3D" id="2.60.40.150">
    <property type="entry name" value="C2 domain"/>
    <property type="match status" value="1"/>
</dbReference>
<sequence>MPQELDVISAQDLAPISSPLRTYAVAWIRPNRKLSTRIDTHGGINPTWNDKFVFRVKDEFLYADTSAITIEIYALHWFKDVHVGSVRVLVSNLVAPNSHPTGAMKFGALQVRRRSGRPQGILNIGMTVLDSSMQSMPLYIQSPSAVGYRHLMGEKDAYTDHNHMMTPQLFGGGNTKRDIIKKPQLRRTKSDISSMMSGLKIKTTSRQNQSNKEIRRVSSFLESSCSTPSSKASSKSNKKSSSKSTANSINIGKKNDAVVLDESDDSSLSSSHESIMSGESTEKKKFDYIDEIQRITPRTNTVYEVMASSSPRLQFRNSPVVGSKFSNTPSLHFGDSHKGTPKKNTPLYALGKLSNNNNMSEYSTPRRSNLGNFGGPLIITESELGPSPSEVAVAIAREPRIDDEGESSTVGGWSMDDSVEGLQSKLNRWQRKNLTPVYDHSSDHLSLPTTSSSSSTSSKTNRSRTRRTKKKNAGGLFSCFSNVCGFQCSIVYNNNDNAKTKKVVTNIANAKRRR</sequence>
<feature type="compositionally biased region" description="Polar residues" evidence="1">
    <location>
        <begin position="191"/>
        <end position="211"/>
    </location>
</feature>
<dbReference type="EMBL" id="JAAIUW010000012">
    <property type="protein sequence ID" value="KAF7807169.1"/>
    <property type="molecule type" value="Genomic_DNA"/>
</dbReference>
<protein>
    <submittedName>
        <fullName evidence="3">Putative C2 domain-containing protein</fullName>
    </submittedName>
</protein>
<dbReference type="GO" id="GO:0006952">
    <property type="term" value="P:defense response"/>
    <property type="evidence" value="ECO:0007669"/>
    <property type="project" value="InterPro"/>
</dbReference>
<name>A0A834W7V7_9FABA</name>
<evidence type="ECO:0000313" key="4">
    <source>
        <dbReference type="Proteomes" id="UP000634136"/>
    </source>
</evidence>
<dbReference type="Pfam" id="PF00168">
    <property type="entry name" value="C2"/>
    <property type="match status" value="1"/>
</dbReference>
<dbReference type="PANTHER" id="PTHR32246">
    <property type="entry name" value="INGRESSION PROTEIN FIC1"/>
    <property type="match status" value="1"/>
</dbReference>
<dbReference type="InterPro" id="IPR000008">
    <property type="entry name" value="C2_dom"/>
</dbReference>
<accession>A0A834W7V7</accession>
<keyword evidence="4" id="KW-1185">Reference proteome</keyword>
<proteinExistence type="predicted"/>
<dbReference type="Proteomes" id="UP000634136">
    <property type="component" value="Unassembled WGS sequence"/>
</dbReference>
<feature type="compositionally biased region" description="Low complexity" evidence="1">
    <location>
        <begin position="449"/>
        <end position="460"/>
    </location>
</feature>
<dbReference type="CDD" id="cd04051">
    <property type="entry name" value="C2_SRC2_like"/>
    <property type="match status" value="1"/>
</dbReference>
<feature type="domain" description="C2" evidence="2">
    <location>
        <begin position="1"/>
        <end position="103"/>
    </location>
</feature>
<feature type="region of interest" description="Disordered" evidence="1">
    <location>
        <begin position="397"/>
        <end position="417"/>
    </location>
</feature>
<dbReference type="SMART" id="SM00239">
    <property type="entry name" value="C2"/>
    <property type="match status" value="1"/>
</dbReference>